<dbReference type="Proteomes" id="UP001557470">
    <property type="component" value="Unassembled WGS sequence"/>
</dbReference>
<evidence type="ECO:0000313" key="1">
    <source>
        <dbReference type="EMBL" id="KAL0967514.1"/>
    </source>
</evidence>
<sequence>MKTKRLGLTICRDELPHSRRNPTTALHELHLRNNYVVLQHRTTTRTDRISPSLVEVDLGATTVLAYSGSHVCCVIRNKTCIKRGYCHLCNVG</sequence>
<keyword evidence="2" id="KW-1185">Reference proteome</keyword>
<evidence type="ECO:0000313" key="2">
    <source>
        <dbReference type="Proteomes" id="UP001557470"/>
    </source>
</evidence>
<comment type="caution">
    <text evidence="1">The sequence shown here is derived from an EMBL/GenBank/DDBJ whole genome shotgun (WGS) entry which is preliminary data.</text>
</comment>
<dbReference type="EMBL" id="JAGEUA010000008">
    <property type="protein sequence ID" value="KAL0967514.1"/>
    <property type="molecule type" value="Genomic_DNA"/>
</dbReference>
<name>A0ABD0W7X7_UMBPY</name>
<accession>A0ABD0W7X7</accession>
<reference evidence="1 2" key="1">
    <citation type="submission" date="2024-06" db="EMBL/GenBank/DDBJ databases">
        <authorList>
            <person name="Pan Q."/>
            <person name="Wen M."/>
            <person name="Jouanno E."/>
            <person name="Zahm M."/>
            <person name="Klopp C."/>
            <person name="Cabau C."/>
            <person name="Louis A."/>
            <person name="Berthelot C."/>
            <person name="Parey E."/>
            <person name="Roest Crollius H."/>
            <person name="Montfort J."/>
            <person name="Robinson-Rechavi M."/>
            <person name="Bouchez O."/>
            <person name="Lampietro C."/>
            <person name="Lopez Roques C."/>
            <person name="Donnadieu C."/>
            <person name="Postlethwait J."/>
            <person name="Bobe J."/>
            <person name="Verreycken H."/>
            <person name="Guiguen Y."/>
        </authorList>
    </citation>
    <scope>NUCLEOTIDE SEQUENCE [LARGE SCALE GENOMIC DNA]</scope>
    <source>
        <strain evidence="1">Up_M1</strain>
        <tissue evidence="1">Testis</tissue>
    </source>
</reference>
<proteinExistence type="predicted"/>
<gene>
    <name evidence="1" type="ORF">UPYG_G00253220</name>
</gene>
<organism evidence="1 2">
    <name type="scientific">Umbra pygmaea</name>
    <name type="common">Eastern mudminnow</name>
    <dbReference type="NCBI Taxonomy" id="75934"/>
    <lineage>
        <taxon>Eukaryota</taxon>
        <taxon>Metazoa</taxon>
        <taxon>Chordata</taxon>
        <taxon>Craniata</taxon>
        <taxon>Vertebrata</taxon>
        <taxon>Euteleostomi</taxon>
        <taxon>Actinopterygii</taxon>
        <taxon>Neopterygii</taxon>
        <taxon>Teleostei</taxon>
        <taxon>Protacanthopterygii</taxon>
        <taxon>Esociformes</taxon>
        <taxon>Umbridae</taxon>
        <taxon>Umbra</taxon>
    </lineage>
</organism>
<dbReference type="AlphaFoldDB" id="A0ABD0W7X7"/>
<protein>
    <submittedName>
        <fullName evidence="1">Uncharacterized protein</fullName>
    </submittedName>
</protein>